<keyword evidence="2" id="KW-0813">Transport</keyword>
<evidence type="ECO:0000313" key="6">
    <source>
        <dbReference type="Proteomes" id="UP001141806"/>
    </source>
</evidence>
<comment type="similarity">
    <text evidence="1">Belongs to the MOG1 family.</text>
</comment>
<dbReference type="AlphaFoldDB" id="A0A9Q0H6N5"/>
<feature type="compositionally biased region" description="Basic and acidic residues" evidence="4">
    <location>
        <begin position="1"/>
        <end position="28"/>
    </location>
</feature>
<dbReference type="GO" id="GO:0006606">
    <property type="term" value="P:protein import into nucleus"/>
    <property type="evidence" value="ECO:0007669"/>
    <property type="project" value="TreeGrafter"/>
</dbReference>
<organism evidence="5 6">
    <name type="scientific">Protea cynaroides</name>
    <dbReference type="NCBI Taxonomy" id="273540"/>
    <lineage>
        <taxon>Eukaryota</taxon>
        <taxon>Viridiplantae</taxon>
        <taxon>Streptophyta</taxon>
        <taxon>Embryophyta</taxon>
        <taxon>Tracheophyta</taxon>
        <taxon>Spermatophyta</taxon>
        <taxon>Magnoliopsida</taxon>
        <taxon>Proteales</taxon>
        <taxon>Proteaceae</taxon>
        <taxon>Protea</taxon>
    </lineage>
</organism>
<dbReference type="PANTHER" id="PTHR15837:SF0">
    <property type="entry name" value="RAN GUANINE NUCLEOTIDE RELEASE FACTOR"/>
    <property type="match status" value="1"/>
</dbReference>
<gene>
    <name evidence="5" type="ORF">NE237_020448</name>
</gene>
<dbReference type="SUPFAM" id="SSF55724">
    <property type="entry name" value="Mog1p/PsbP-like"/>
    <property type="match status" value="1"/>
</dbReference>
<dbReference type="Pfam" id="PF04603">
    <property type="entry name" value="Mog1"/>
    <property type="match status" value="1"/>
</dbReference>
<dbReference type="Gene3D" id="3.40.1000.10">
    <property type="entry name" value="Mog1/PsbP, alpha/beta/alpha sandwich"/>
    <property type="match status" value="1"/>
</dbReference>
<dbReference type="InterPro" id="IPR007681">
    <property type="entry name" value="Mog1"/>
</dbReference>
<evidence type="ECO:0000256" key="4">
    <source>
        <dbReference type="SAM" id="MobiDB-lite"/>
    </source>
</evidence>
<evidence type="ECO:0000256" key="2">
    <source>
        <dbReference type="ARBA" id="ARBA00022448"/>
    </source>
</evidence>
<evidence type="ECO:0000313" key="5">
    <source>
        <dbReference type="EMBL" id="KAJ4960538.1"/>
    </source>
</evidence>
<dbReference type="OrthoDB" id="10255285at2759"/>
<dbReference type="GO" id="GO:0031267">
    <property type="term" value="F:small GTPase binding"/>
    <property type="evidence" value="ECO:0007669"/>
    <property type="project" value="TreeGrafter"/>
</dbReference>
<dbReference type="PANTHER" id="PTHR15837">
    <property type="entry name" value="RAN GUANINE NUCLEOTIDE RELEASE FACTOR"/>
    <property type="match status" value="1"/>
</dbReference>
<proteinExistence type="inferred from homology"/>
<dbReference type="GO" id="GO:0005634">
    <property type="term" value="C:nucleus"/>
    <property type="evidence" value="ECO:0007669"/>
    <property type="project" value="TreeGrafter"/>
</dbReference>
<evidence type="ECO:0000256" key="3">
    <source>
        <dbReference type="ARBA" id="ARBA00022927"/>
    </source>
</evidence>
<comment type="caution">
    <text evidence="5">The sequence shown here is derived from an EMBL/GenBank/DDBJ whole genome shotgun (WGS) entry which is preliminary data.</text>
</comment>
<dbReference type="GO" id="GO:0005085">
    <property type="term" value="F:guanyl-nucleotide exchange factor activity"/>
    <property type="evidence" value="ECO:0007669"/>
    <property type="project" value="TreeGrafter"/>
</dbReference>
<dbReference type="InterPro" id="IPR016123">
    <property type="entry name" value="Mog1/PsbP_a/b/a-sand"/>
</dbReference>
<protein>
    <submittedName>
        <fullName evidence="5">Uncharacterized protein</fullName>
    </submittedName>
</protein>
<dbReference type="EMBL" id="JAMYWD010000009">
    <property type="protein sequence ID" value="KAJ4960538.1"/>
    <property type="molecule type" value="Genomic_DNA"/>
</dbReference>
<feature type="region of interest" description="Disordered" evidence="4">
    <location>
        <begin position="1"/>
        <end position="30"/>
    </location>
</feature>
<name>A0A9Q0H6N5_9MAGN</name>
<evidence type="ECO:0000256" key="1">
    <source>
        <dbReference type="ARBA" id="ARBA00010307"/>
    </source>
</evidence>
<sequence>MRQTKLGESRREEAEKKWEKKKGERGAAKDVSNIREVPNHQEVLVDPAHDESLIFELLDLKHDVQDNRSVTWFLQDLVTEQDDHKGYTSLTLHKPAKASQGIKHCLLDYSGQGGVENGYDPVVLYPVN</sequence>
<keyword evidence="3" id="KW-0653">Protein transport</keyword>
<dbReference type="Proteomes" id="UP001141806">
    <property type="component" value="Unassembled WGS sequence"/>
</dbReference>
<keyword evidence="6" id="KW-1185">Reference proteome</keyword>
<reference evidence="5" key="1">
    <citation type="journal article" date="2023" name="Plant J.">
        <title>The genome of the king protea, Protea cynaroides.</title>
        <authorList>
            <person name="Chang J."/>
            <person name="Duong T.A."/>
            <person name="Schoeman C."/>
            <person name="Ma X."/>
            <person name="Roodt D."/>
            <person name="Barker N."/>
            <person name="Li Z."/>
            <person name="Van de Peer Y."/>
            <person name="Mizrachi E."/>
        </authorList>
    </citation>
    <scope>NUCLEOTIDE SEQUENCE</scope>
    <source>
        <tissue evidence="5">Young leaves</tissue>
    </source>
</reference>
<accession>A0A9Q0H6N5</accession>